<evidence type="ECO:0000256" key="1">
    <source>
        <dbReference type="SAM" id="Coils"/>
    </source>
</evidence>
<keyword evidence="2" id="KW-0812">Transmembrane</keyword>
<keyword evidence="5" id="KW-1185">Reference proteome</keyword>
<feature type="coiled-coil region" evidence="1">
    <location>
        <begin position="69"/>
        <end position="103"/>
    </location>
</feature>
<keyword evidence="1" id="KW-0175">Coiled coil</keyword>
<keyword evidence="2" id="KW-0472">Membrane</keyword>
<dbReference type="STRING" id="121290.APY04_3343"/>
<proteinExistence type="predicted"/>
<accession>A0A109B8V4</accession>
<dbReference type="Proteomes" id="UP000059074">
    <property type="component" value="Unassembled WGS sequence"/>
</dbReference>
<comment type="caution">
    <text evidence="4">The sequence shown here is derived from an EMBL/GenBank/DDBJ whole genome shotgun (WGS) entry which is preliminary data.</text>
</comment>
<dbReference type="PANTHER" id="PTHR13696:SF52">
    <property type="entry name" value="PARA FAMILY PROTEIN CT_582"/>
    <property type="match status" value="1"/>
</dbReference>
<dbReference type="InterPro" id="IPR025669">
    <property type="entry name" value="AAA_dom"/>
</dbReference>
<dbReference type="EMBL" id="LMTR01000093">
    <property type="protein sequence ID" value="KWT64331.1"/>
    <property type="molecule type" value="Genomic_DNA"/>
</dbReference>
<evidence type="ECO:0000313" key="5">
    <source>
        <dbReference type="Proteomes" id="UP000059074"/>
    </source>
</evidence>
<feature type="transmembrane region" description="Helical" evidence="2">
    <location>
        <begin position="29"/>
        <end position="48"/>
    </location>
</feature>
<feature type="domain" description="AAA" evidence="3">
    <location>
        <begin position="156"/>
        <end position="362"/>
    </location>
</feature>
<dbReference type="AlphaFoldDB" id="A0A109B8V4"/>
<reference evidence="4 5" key="1">
    <citation type="submission" date="2015-10" db="EMBL/GenBank/DDBJ databases">
        <title>Transcriptomic analysis of a linuron degrading triple-species bacterial consortium.</title>
        <authorList>
            <person name="Albers P."/>
        </authorList>
    </citation>
    <scope>NUCLEOTIDE SEQUENCE [LARGE SCALE GENOMIC DNA]</scope>
    <source>
        <strain evidence="4 5">WDL6</strain>
    </source>
</reference>
<dbReference type="PATRIC" id="fig|121290.4.peg.777"/>
<gene>
    <name evidence="4" type="ORF">APY04_3343</name>
</gene>
<dbReference type="InterPro" id="IPR027417">
    <property type="entry name" value="P-loop_NTPase"/>
</dbReference>
<dbReference type="Pfam" id="PF13614">
    <property type="entry name" value="AAA_31"/>
    <property type="match status" value="1"/>
</dbReference>
<protein>
    <recommendedName>
        <fullName evidence="3">AAA domain-containing protein</fullName>
    </recommendedName>
</protein>
<evidence type="ECO:0000313" key="4">
    <source>
        <dbReference type="EMBL" id="KWT64331.1"/>
    </source>
</evidence>
<name>A0A109B8V4_HYPSL</name>
<dbReference type="PANTHER" id="PTHR13696">
    <property type="entry name" value="P-LOOP CONTAINING NUCLEOSIDE TRIPHOSPHATE HYDROLASE"/>
    <property type="match status" value="1"/>
</dbReference>
<dbReference type="SUPFAM" id="SSF52540">
    <property type="entry name" value="P-loop containing nucleoside triphosphate hydrolases"/>
    <property type="match status" value="1"/>
</dbReference>
<dbReference type="CDD" id="cd02042">
    <property type="entry name" value="ParAB_family"/>
    <property type="match status" value="1"/>
</dbReference>
<sequence>MVDCGWSSPEAISACVAITHSWLKMAGDLAGLGSAALITALVGYILLLRRHRDKLDGMFNECRHRATNAEEAQRQFDARIATAAQLEQKLETANIALRDQVHRLEQGIAANAAAQETLHDALEISRSGDTAFWRRPPLPLHDSNLPLRLRTHCPTLMFANQKGGVGKSTLVANLAAYFASEGFRVLAVDLDYQGTLTQQMRLEQFGPKGPPFSQALDAKSVLREPFKKTDWPEHRVNEAIIAATNNLPRTHPDRAPGRLCYLANDYELSQVERAVEYHWVLNMLSDDPRYRLAAFLSHAAEALKLDYILIDAPPRFTLGFINGIASSTHLFVPTVVDLSSTRAVETFARQFSELAPRLNPTIRWAGVIGTMTTGNDGSIPQTLRPTAQSTEFAARNRMVDAGPFFYDAVVPRSSQITNFVQNGIPFLQSAAYRNSGIIQNLGSQILATVSGNGTHPASSKAPSAEQVFAN</sequence>
<dbReference type="Gene3D" id="3.40.50.300">
    <property type="entry name" value="P-loop containing nucleotide triphosphate hydrolases"/>
    <property type="match status" value="1"/>
</dbReference>
<keyword evidence="2" id="KW-1133">Transmembrane helix</keyword>
<evidence type="ECO:0000259" key="3">
    <source>
        <dbReference type="Pfam" id="PF13614"/>
    </source>
</evidence>
<dbReference type="InterPro" id="IPR050678">
    <property type="entry name" value="DNA_Partitioning_ATPase"/>
</dbReference>
<organism evidence="4 5">
    <name type="scientific">Hyphomicrobium sulfonivorans</name>
    <dbReference type="NCBI Taxonomy" id="121290"/>
    <lineage>
        <taxon>Bacteria</taxon>
        <taxon>Pseudomonadati</taxon>
        <taxon>Pseudomonadota</taxon>
        <taxon>Alphaproteobacteria</taxon>
        <taxon>Hyphomicrobiales</taxon>
        <taxon>Hyphomicrobiaceae</taxon>
        <taxon>Hyphomicrobium</taxon>
    </lineage>
</organism>
<evidence type="ECO:0000256" key="2">
    <source>
        <dbReference type="SAM" id="Phobius"/>
    </source>
</evidence>